<evidence type="ECO:0000256" key="1">
    <source>
        <dbReference type="SAM" id="MobiDB-lite"/>
    </source>
</evidence>
<evidence type="ECO:0000313" key="3">
    <source>
        <dbReference type="Proteomes" id="UP000598174"/>
    </source>
</evidence>
<sequence>MARKATEAASARGAAVFSRTRRPQRSPTARMSSALNALTPTDPKVLLAVPGPPTKALRARLQGESFRNPADGG</sequence>
<comment type="caution">
    <text evidence="2">The sequence shown here is derived from an EMBL/GenBank/DDBJ whole genome shotgun (WGS) entry which is preliminary data.</text>
</comment>
<feature type="region of interest" description="Disordered" evidence="1">
    <location>
        <begin position="1"/>
        <end position="36"/>
    </location>
</feature>
<dbReference type="AlphaFoldDB" id="A0A919JB57"/>
<organism evidence="2 3">
    <name type="scientific">Paractinoplanes ferrugineus</name>
    <dbReference type="NCBI Taxonomy" id="113564"/>
    <lineage>
        <taxon>Bacteria</taxon>
        <taxon>Bacillati</taxon>
        <taxon>Actinomycetota</taxon>
        <taxon>Actinomycetes</taxon>
        <taxon>Micromonosporales</taxon>
        <taxon>Micromonosporaceae</taxon>
        <taxon>Paractinoplanes</taxon>
    </lineage>
</organism>
<gene>
    <name evidence="2" type="ORF">Afe05nite_57660</name>
</gene>
<protein>
    <submittedName>
        <fullName evidence="2">Uncharacterized protein</fullName>
    </submittedName>
</protein>
<name>A0A919JB57_9ACTN</name>
<proteinExistence type="predicted"/>
<reference evidence="2" key="1">
    <citation type="submission" date="2021-01" db="EMBL/GenBank/DDBJ databases">
        <title>Whole genome shotgun sequence of Actinoplanes ferrugineus NBRC 15555.</title>
        <authorList>
            <person name="Komaki H."/>
            <person name="Tamura T."/>
        </authorList>
    </citation>
    <scope>NUCLEOTIDE SEQUENCE</scope>
    <source>
        <strain evidence="2">NBRC 15555</strain>
    </source>
</reference>
<accession>A0A919JB57</accession>
<feature type="compositionally biased region" description="Polar residues" evidence="1">
    <location>
        <begin position="25"/>
        <end position="36"/>
    </location>
</feature>
<dbReference type="EMBL" id="BOMM01000051">
    <property type="protein sequence ID" value="GIE13926.1"/>
    <property type="molecule type" value="Genomic_DNA"/>
</dbReference>
<keyword evidence="3" id="KW-1185">Reference proteome</keyword>
<evidence type="ECO:0000313" key="2">
    <source>
        <dbReference type="EMBL" id="GIE13926.1"/>
    </source>
</evidence>
<dbReference type="Proteomes" id="UP000598174">
    <property type="component" value="Unassembled WGS sequence"/>
</dbReference>